<comment type="caution">
    <text evidence="1">The sequence shown here is derived from an EMBL/GenBank/DDBJ whole genome shotgun (WGS) entry which is preliminary data.</text>
</comment>
<dbReference type="Proteomes" id="UP000600547">
    <property type="component" value="Unassembled WGS sequence"/>
</dbReference>
<organism evidence="1 2">
    <name type="scientific">Deinococcus arenae</name>
    <dbReference type="NCBI Taxonomy" id="1452751"/>
    <lineage>
        <taxon>Bacteria</taxon>
        <taxon>Thermotogati</taxon>
        <taxon>Deinococcota</taxon>
        <taxon>Deinococci</taxon>
        <taxon>Deinococcales</taxon>
        <taxon>Deinococcaceae</taxon>
        <taxon>Deinococcus</taxon>
    </lineage>
</organism>
<protein>
    <submittedName>
        <fullName evidence="1">Uncharacterized protein</fullName>
    </submittedName>
</protein>
<dbReference type="EMBL" id="BMQG01000035">
    <property type="protein sequence ID" value="GGM60253.1"/>
    <property type="molecule type" value="Genomic_DNA"/>
</dbReference>
<evidence type="ECO:0000313" key="2">
    <source>
        <dbReference type="Proteomes" id="UP000600547"/>
    </source>
</evidence>
<proteinExistence type="predicted"/>
<gene>
    <name evidence="1" type="ORF">GCM10008956_39830</name>
</gene>
<name>A0A8H9LDE5_9DEIO</name>
<sequence>MTPPDRSCLTYLTTCDPTIQAPWPTENDSPDDGLLETDQDFQLDLMNLAWLDLTSDDTMPDAAPAGTGPAARAMLAAARLAAQQPTHPALTAMHAAIGPEPLFLMLSQRVLWYDSADGEWLVPGLGGGLYAEGRWPAVPEYAENDNLDVAGLLGVVFDRPERDRRWVRLVLWPMTHPEVAALLDTPTGRPHAAS</sequence>
<dbReference type="RefSeq" id="WP_155300451.1">
    <property type="nucleotide sequence ID" value="NZ_BMQG01000035.1"/>
</dbReference>
<keyword evidence="2" id="KW-1185">Reference proteome</keyword>
<accession>A0A8H9LDE5</accession>
<evidence type="ECO:0000313" key="1">
    <source>
        <dbReference type="EMBL" id="GGM60253.1"/>
    </source>
</evidence>
<dbReference type="AlphaFoldDB" id="A0A8H9LDE5"/>
<reference evidence="2" key="1">
    <citation type="journal article" date="2019" name="Int. J. Syst. Evol. Microbiol.">
        <title>The Global Catalogue of Microorganisms (GCM) 10K type strain sequencing project: providing services to taxonomists for standard genome sequencing and annotation.</title>
        <authorList>
            <consortium name="The Broad Institute Genomics Platform"/>
            <consortium name="The Broad Institute Genome Sequencing Center for Infectious Disease"/>
            <person name="Wu L."/>
            <person name="Ma J."/>
        </authorList>
    </citation>
    <scope>NUCLEOTIDE SEQUENCE [LARGE SCALE GENOMIC DNA]</scope>
    <source>
        <strain evidence="2">JCM 31047</strain>
    </source>
</reference>